<feature type="topological domain" description="Periplasmic" evidence="16">
    <location>
        <begin position="90"/>
        <end position="144"/>
    </location>
</feature>
<dbReference type="GO" id="GO:0009055">
    <property type="term" value="F:electron transfer activity"/>
    <property type="evidence" value="ECO:0007669"/>
    <property type="project" value="UniProtKB-UniRule"/>
</dbReference>
<keyword evidence="9 16" id="KW-0560">Oxidoreductase</keyword>
<keyword evidence="13 16" id="KW-0676">Redox-active center</keyword>
<protein>
    <recommendedName>
        <fullName evidence="14 16">Disulfide bond formation protein B</fullName>
    </recommendedName>
    <alternativeName>
        <fullName evidence="15 16">Disulfide oxidoreductase</fullName>
    </alternativeName>
</protein>
<dbReference type="PATRIC" id="fig|502800.11.peg.2786"/>
<gene>
    <name evidence="16" type="primary">dsbB</name>
    <name evidence="18" type="ordered locus">YPK_2111</name>
</gene>
<reference evidence="18" key="1">
    <citation type="submission" date="2008-02" db="EMBL/GenBank/DDBJ databases">
        <title>Complete sequence of Yersinia pseudotuberculosis YPIII.</title>
        <authorList>
            <consortium name="US DOE Joint Genome Institute"/>
            <person name="Challacombe J.F."/>
            <person name="Bruce D."/>
            <person name="Detter J.C."/>
            <person name="Green L."/>
            <person name="Land M."/>
            <person name="Munk C."/>
            <person name="Lindler L.E."/>
            <person name="Nikolich M.P."/>
            <person name="Brettin T."/>
        </authorList>
    </citation>
    <scope>NUCLEOTIDE SEQUENCE</scope>
    <source>
        <strain evidence="18">YPIII</strain>
    </source>
</reference>
<dbReference type="EMBL" id="CP000950">
    <property type="protein sequence ID" value="ACA68397.1"/>
    <property type="molecule type" value="Genomic_DNA"/>
</dbReference>
<proteinExistence type="inferred from homology"/>
<evidence type="ECO:0000256" key="11">
    <source>
        <dbReference type="ARBA" id="ARBA00023157"/>
    </source>
</evidence>
<evidence type="ECO:0000256" key="13">
    <source>
        <dbReference type="ARBA" id="ARBA00023284"/>
    </source>
</evidence>
<organism evidence="18">
    <name type="scientific">Yersinia pseudotuberculosis serotype O:3 (strain YPIII)</name>
    <dbReference type="NCBI Taxonomy" id="502800"/>
    <lineage>
        <taxon>Bacteria</taxon>
        <taxon>Pseudomonadati</taxon>
        <taxon>Pseudomonadota</taxon>
        <taxon>Gammaproteobacteria</taxon>
        <taxon>Enterobacterales</taxon>
        <taxon>Yersiniaceae</taxon>
        <taxon>Yersinia</taxon>
    </lineage>
</organism>
<evidence type="ECO:0000256" key="15">
    <source>
        <dbReference type="ARBA" id="ARBA00078587"/>
    </source>
</evidence>
<dbReference type="InterPro" id="IPR022920">
    <property type="entry name" value="Disulphide_bond_form_DsbB"/>
</dbReference>
<dbReference type="InterPro" id="IPR050183">
    <property type="entry name" value="DsbB"/>
</dbReference>
<feature type="disulfide bond" description="Redox-active" evidence="16">
    <location>
        <begin position="104"/>
        <end position="130"/>
    </location>
</feature>
<keyword evidence="10 16" id="KW-0472">Membrane</keyword>
<comment type="similarity">
    <text evidence="2 16">Belongs to the DsbB family.</text>
</comment>
<dbReference type="KEGG" id="ypy:YPK_2111"/>
<evidence type="ECO:0000256" key="6">
    <source>
        <dbReference type="ARBA" id="ARBA00022692"/>
    </source>
</evidence>
<keyword evidence="8 16" id="KW-1133">Transmembrane helix</keyword>
<sequence length="213" mass="24708">MLQFLNRCSRGRGAWLLMALTAFLLELTALYFQHIMLLQPCVMCIYERVALFGILGASLLGAIAPRSPLRYLAIAVWIYSAWKGVQLAWAHTMLQLNPSPFNTCDFFVNFPSWLPLDKWLPAVFAASGDCSERQWQFMSLEMPQWLVGIFAAYLVIAVLVLISQFVKPKRRDLFGRKFLYISLLSMAPLWRHFYIRFKRSVNPNEHLIPCKIW</sequence>
<feature type="transmembrane region" description="Helical" evidence="17">
    <location>
        <begin position="178"/>
        <end position="195"/>
    </location>
</feature>
<dbReference type="PANTHER" id="PTHR36570">
    <property type="entry name" value="DISULFIDE BOND FORMATION PROTEIN B"/>
    <property type="match status" value="1"/>
</dbReference>
<keyword evidence="11 16" id="KW-1015">Disulfide bond</keyword>
<feature type="transmembrane region" description="Helical" evidence="17">
    <location>
        <begin position="145"/>
        <end position="166"/>
    </location>
</feature>
<dbReference type="InterPro" id="IPR003752">
    <property type="entry name" value="DiS_bond_form_DsbB/BdbC"/>
</dbReference>
<feature type="topological domain" description="Cytoplasmic" evidence="16">
    <location>
        <begin position="164"/>
        <end position="213"/>
    </location>
</feature>
<evidence type="ECO:0000256" key="10">
    <source>
        <dbReference type="ARBA" id="ARBA00023136"/>
    </source>
</evidence>
<evidence type="ECO:0000256" key="4">
    <source>
        <dbReference type="ARBA" id="ARBA00022475"/>
    </source>
</evidence>
<evidence type="ECO:0000256" key="1">
    <source>
        <dbReference type="ARBA" id="ARBA00004429"/>
    </source>
</evidence>
<feature type="topological domain" description="Periplasmic" evidence="16">
    <location>
        <begin position="32"/>
        <end position="49"/>
    </location>
</feature>
<feature type="transmembrane region" description="Helical" evidence="17">
    <location>
        <begin position="45"/>
        <end position="64"/>
    </location>
</feature>
<accession>A0A0H3B420</accession>
<dbReference type="GO" id="GO:0006457">
    <property type="term" value="P:protein folding"/>
    <property type="evidence" value="ECO:0007669"/>
    <property type="project" value="InterPro"/>
</dbReference>
<evidence type="ECO:0000256" key="16">
    <source>
        <dbReference type="HAMAP-Rule" id="MF_00286"/>
    </source>
</evidence>
<evidence type="ECO:0000256" key="8">
    <source>
        <dbReference type="ARBA" id="ARBA00022989"/>
    </source>
</evidence>
<evidence type="ECO:0000256" key="17">
    <source>
        <dbReference type="SAM" id="Phobius"/>
    </source>
</evidence>
<feature type="transmembrane region" description="Helical" evidence="17">
    <location>
        <begin position="71"/>
        <end position="90"/>
    </location>
</feature>
<feature type="topological domain" description="Cytoplasmic" evidence="16">
    <location>
        <begin position="1"/>
        <end position="14"/>
    </location>
</feature>
<dbReference type="Pfam" id="PF02600">
    <property type="entry name" value="DsbB"/>
    <property type="match status" value="1"/>
</dbReference>
<comment type="function">
    <text evidence="16">Required for disulfide bond formation in some periplasmic proteins. Acts by oxidizing the DsbA protein.</text>
</comment>
<evidence type="ECO:0000256" key="3">
    <source>
        <dbReference type="ARBA" id="ARBA00022448"/>
    </source>
</evidence>
<comment type="subcellular location">
    <subcellularLocation>
        <location evidence="1">Cell inner membrane</location>
        <topology evidence="1">Multi-pass membrane protein</topology>
    </subcellularLocation>
    <subcellularLocation>
        <location evidence="16">Cell membrane</location>
        <topology evidence="16">Multi-pass membrane protein</topology>
    </subcellularLocation>
</comment>
<evidence type="ECO:0000256" key="7">
    <source>
        <dbReference type="ARBA" id="ARBA00022982"/>
    </source>
</evidence>
<dbReference type="InterPro" id="IPR023380">
    <property type="entry name" value="DsbB-like_sf"/>
</dbReference>
<evidence type="ECO:0000256" key="14">
    <source>
        <dbReference type="ARBA" id="ARBA00068851"/>
    </source>
</evidence>
<evidence type="ECO:0000313" key="18">
    <source>
        <dbReference type="EMBL" id="ACA68397.1"/>
    </source>
</evidence>
<feature type="topological domain" description="Cytoplasmic" evidence="16">
    <location>
        <begin position="66"/>
        <end position="71"/>
    </location>
</feature>
<evidence type="ECO:0000256" key="5">
    <source>
        <dbReference type="ARBA" id="ARBA00022519"/>
    </source>
</evidence>
<dbReference type="FunFam" id="1.20.1550.10:FF:000001">
    <property type="entry name" value="Disulfide bond formation protein B"/>
    <property type="match status" value="1"/>
</dbReference>
<dbReference type="Gene3D" id="1.20.1550.10">
    <property type="entry name" value="DsbB-like"/>
    <property type="match status" value="1"/>
</dbReference>
<dbReference type="GO" id="GO:0015035">
    <property type="term" value="F:protein-disulfide reductase activity"/>
    <property type="evidence" value="ECO:0007669"/>
    <property type="project" value="UniProtKB-UniRule"/>
</dbReference>
<evidence type="ECO:0000256" key="2">
    <source>
        <dbReference type="ARBA" id="ARBA00008823"/>
    </source>
</evidence>
<keyword evidence="6 16" id="KW-0812">Transmembrane</keyword>
<name>A0A0H3B420_YERPY</name>
<evidence type="ECO:0000256" key="12">
    <source>
        <dbReference type="ARBA" id="ARBA00023186"/>
    </source>
</evidence>
<dbReference type="GO" id="GO:0005886">
    <property type="term" value="C:plasma membrane"/>
    <property type="evidence" value="ECO:0007669"/>
    <property type="project" value="UniProtKB-SubCell"/>
</dbReference>
<dbReference type="SUPFAM" id="SSF158442">
    <property type="entry name" value="DsbB-like"/>
    <property type="match status" value="1"/>
</dbReference>
<dbReference type="AlphaFoldDB" id="A0A0H3B420"/>
<keyword evidence="7 16" id="KW-0249">Electron transport</keyword>
<keyword evidence="3 16" id="KW-0813">Transport</keyword>
<keyword evidence="4 16" id="KW-1003">Cell membrane</keyword>
<dbReference type="NCBIfam" id="NF002485">
    <property type="entry name" value="PRK01749.1"/>
    <property type="match status" value="1"/>
</dbReference>
<dbReference type="HAMAP" id="MF_00286">
    <property type="entry name" value="DsbB"/>
    <property type="match status" value="1"/>
</dbReference>
<evidence type="ECO:0000256" key="9">
    <source>
        <dbReference type="ARBA" id="ARBA00023002"/>
    </source>
</evidence>
<dbReference type="PANTHER" id="PTHR36570:SF2">
    <property type="entry name" value="DISULFIDE BOND FORMATION PROTEIN B"/>
    <property type="match status" value="1"/>
</dbReference>
<feature type="disulfide bond" description="Redox-active" evidence="16">
    <location>
        <begin position="41"/>
        <end position="44"/>
    </location>
</feature>
<feature type="transmembrane region" description="Helical" evidence="17">
    <location>
        <begin position="12"/>
        <end position="33"/>
    </location>
</feature>
<keyword evidence="5" id="KW-0997">Cell inner membrane</keyword>
<keyword evidence="12 16" id="KW-0143">Chaperone</keyword>